<protein>
    <submittedName>
        <fullName evidence="6">Uncharacterized protein</fullName>
    </submittedName>
</protein>
<feature type="transmembrane region" description="Helical" evidence="5">
    <location>
        <begin position="284"/>
        <end position="303"/>
    </location>
</feature>
<gene>
    <name evidence="6" type="ORF">IO99_04935</name>
</gene>
<organism evidence="6 7">
    <name type="scientific">Clostridium sulfidigenes</name>
    <dbReference type="NCBI Taxonomy" id="318464"/>
    <lineage>
        <taxon>Bacteria</taxon>
        <taxon>Bacillati</taxon>
        <taxon>Bacillota</taxon>
        <taxon>Clostridia</taxon>
        <taxon>Eubacteriales</taxon>
        <taxon>Clostridiaceae</taxon>
        <taxon>Clostridium</taxon>
    </lineage>
</organism>
<name>A0A084JF81_9CLOT</name>
<evidence type="ECO:0000256" key="1">
    <source>
        <dbReference type="ARBA" id="ARBA00004141"/>
    </source>
</evidence>
<dbReference type="PANTHER" id="PTHR43424">
    <property type="entry name" value="LOCUS PUTATIVE PROTEIN 1-RELATED"/>
    <property type="match status" value="1"/>
</dbReference>
<keyword evidence="2 5" id="KW-0812">Transmembrane</keyword>
<dbReference type="eggNOG" id="COG2244">
    <property type="taxonomic scope" value="Bacteria"/>
</dbReference>
<feature type="transmembrane region" description="Helical" evidence="5">
    <location>
        <begin position="253"/>
        <end position="272"/>
    </location>
</feature>
<dbReference type="STRING" id="318464.IO99_04935"/>
<feature type="transmembrane region" description="Helical" evidence="5">
    <location>
        <begin position="229"/>
        <end position="246"/>
    </location>
</feature>
<dbReference type="AlphaFoldDB" id="A0A084JF81"/>
<evidence type="ECO:0000256" key="3">
    <source>
        <dbReference type="ARBA" id="ARBA00022989"/>
    </source>
</evidence>
<dbReference type="GO" id="GO:0016020">
    <property type="term" value="C:membrane"/>
    <property type="evidence" value="ECO:0007669"/>
    <property type="project" value="UniProtKB-SubCell"/>
</dbReference>
<evidence type="ECO:0000256" key="5">
    <source>
        <dbReference type="SAM" id="Phobius"/>
    </source>
</evidence>
<keyword evidence="4 5" id="KW-0472">Membrane</keyword>
<feature type="transmembrane region" description="Helical" evidence="5">
    <location>
        <begin position="324"/>
        <end position="345"/>
    </location>
</feature>
<evidence type="ECO:0000313" key="6">
    <source>
        <dbReference type="EMBL" id="KEZ87615.1"/>
    </source>
</evidence>
<reference evidence="6 7" key="1">
    <citation type="submission" date="2014-07" db="EMBL/GenBank/DDBJ databases">
        <title>Draft genome of Clostridium sulfidigenes 113A isolated from sediments associated with methane hydrate from Krishna Godavari basin.</title>
        <authorList>
            <person name="Honkalas V.S."/>
            <person name="Dabir A.P."/>
            <person name="Arora P."/>
            <person name="Dhakephalkar P.K."/>
        </authorList>
    </citation>
    <scope>NUCLEOTIDE SEQUENCE [LARGE SCALE GENOMIC DNA]</scope>
    <source>
        <strain evidence="6 7">113A</strain>
    </source>
</reference>
<feature type="transmembrane region" description="Helical" evidence="5">
    <location>
        <begin position="162"/>
        <end position="185"/>
    </location>
</feature>
<feature type="transmembrane region" description="Helical" evidence="5">
    <location>
        <begin position="206"/>
        <end position="223"/>
    </location>
</feature>
<accession>A0A084JF81</accession>
<dbReference type="InterPro" id="IPR002797">
    <property type="entry name" value="Polysacc_synth"/>
</dbReference>
<feature type="transmembrane region" description="Helical" evidence="5">
    <location>
        <begin position="36"/>
        <end position="58"/>
    </location>
</feature>
<dbReference type="InterPro" id="IPR052556">
    <property type="entry name" value="PolySynth_Transporter"/>
</dbReference>
<keyword evidence="7" id="KW-1185">Reference proteome</keyword>
<evidence type="ECO:0000256" key="2">
    <source>
        <dbReference type="ARBA" id="ARBA00022692"/>
    </source>
</evidence>
<feature type="transmembrane region" description="Helical" evidence="5">
    <location>
        <begin position="105"/>
        <end position="128"/>
    </location>
</feature>
<comment type="caution">
    <text evidence="6">The sequence shown here is derived from an EMBL/GenBank/DDBJ whole genome shotgun (WGS) entry which is preliminary data.</text>
</comment>
<dbReference type="EMBL" id="JPMD01000010">
    <property type="protein sequence ID" value="KEZ87615.1"/>
    <property type="molecule type" value="Genomic_DNA"/>
</dbReference>
<evidence type="ECO:0000313" key="7">
    <source>
        <dbReference type="Proteomes" id="UP000028542"/>
    </source>
</evidence>
<proteinExistence type="predicted"/>
<dbReference type="RefSeq" id="WP_035130883.1">
    <property type="nucleotide sequence ID" value="NZ_JPMD01000010.1"/>
</dbReference>
<feature type="transmembrane region" description="Helical" evidence="5">
    <location>
        <begin position="9"/>
        <end position="30"/>
    </location>
</feature>
<dbReference type="PANTHER" id="PTHR43424:SF1">
    <property type="entry name" value="LOCUS PUTATIVE PROTEIN 1-RELATED"/>
    <property type="match status" value="1"/>
</dbReference>
<keyword evidence="3 5" id="KW-1133">Transmembrane helix</keyword>
<sequence>MIKNMVKVFFSNVSSLIISFITSIIIARILGPEGNGQLGVIILIPSTLYVIISGQYFGDSQYFTKKSIYSKEEMISSSLIIYGFLCAIQMLLVTGYHMISYVPNYIYIILMIVVLNLNLFIMPFLIAIDEIKAKNILTVMSSILNALQVIILVILLNNTVNVKQIAMTQIITFAVADAVGMYIIFSNKKGKLDFSLRKNFNIIKSVFGFVKSCYISNVANFLNFRIDQWFILGFGGNASLGLYSVAVNMAEKLWIIPDSIAAILYPGIAAMDNHKKVIKSINKIIFWGSVAGLLGWGLIFLILDKLIILIYKSEYLQVSQVIKILFPGIIMFSIGKIVTCFLSGVGRPDLRVKPSVIGTVSNLILNIFFVRKYGIVGAAFSTTISYTIYGVWTTLVYFKISKEYA</sequence>
<feature type="transmembrane region" description="Helical" evidence="5">
    <location>
        <begin position="135"/>
        <end position="156"/>
    </location>
</feature>
<evidence type="ECO:0000256" key="4">
    <source>
        <dbReference type="ARBA" id="ARBA00023136"/>
    </source>
</evidence>
<dbReference type="Pfam" id="PF01943">
    <property type="entry name" value="Polysacc_synt"/>
    <property type="match status" value="1"/>
</dbReference>
<dbReference type="Proteomes" id="UP000028542">
    <property type="component" value="Unassembled WGS sequence"/>
</dbReference>
<feature type="transmembrane region" description="Helical" evidence="5">
    <location>
        <begin position="373"/>
        <end position="398"/>
    </location>
</feature>
<feature type="transmembrane region" description="Helical" evidence="5">
    <location>
        <begin position="79"/>
        <end position="99"/>
    </location>
</feature>
<comment type="subcellular location">
    <subcellularLocation>
        <location evidence="1">Membrane</location>
        <topology evidence="1">Multi-pass membrane protein</topology>
    </subcellularLocation>
</comment>